<keyword evidence="9" id="KW-1185">Reference proteome</keyword>
<evidence type="ECO:0000256" key="5">
    <source>
        <dbReference type="ARBA" id="ARBA00023136"/>
    </source>
</evidence>
<dbReference type="GO" id="GO:0005886">
    <property type="term" value="C:plasma membrane"/>
    <property type="evidence" value="ECO:0007669"/>
    <property type="project" value="UniProtKB-SubCell"/>
</dbReference>
<keyword evidence="2" id="KW-1003">Cell membrane</keyword>
<dbReference type="RefSeq" id="WP_092760634.1">
    <property type="nucleotide sequence ID" value="NZ_FNZQ01000001.1"/>
</dbReference>
<protein>
    <submittedName>
        <fullName evidence="8">5TMR of 5TMR-LYT</fullName>
    </submittedName>
</protein>
<reference evidence="8 9" key="1">
    <citation type="submission" date="2016-10" db="EMBL/GenBank/DDBJ databases">
        <authorList>
            <person name="de Groot N.N."/>
        </authorList>
    </citation>
    <scope>NUCLEOTIDE SEQUENCE [LARGE SCALE GENOMIC DNA]</scope>
    <source>
        <strain evidence="8 9">DSM 14858</strain>
    </source>
</reference>
<sequence>MIEIGTLMDFFGSLSILGMLAIFYGSIRRALPGTWIAESLLGILFGVVAVMQMNAPFEPIPGLIIDMRNVPMVLAGAFLGARGMLLCMVLAIAARLQIGGIGALAGVASILIAGAAGAFWNAATARRTRGPLAMLGLVMLLSTHLVSVVFLPLDVAIWFMVNAAPILIVLYLLSVPVVAGLLDRERRQMLKEAELRRAANIGASDGLMPKEAFAWTLVQASVTGSLRDGASIIAIELRHRGALARIWGTEADKIATAALSARLDALVPDGGIVGWIGPDQAMMAIPAMSDRAKTDFLMHIRREVSSDPIPVPGMAAIRLSLELDARTYDAVPPLDRILTDMKIKKVGKAQIIPVKRKRAGLAKPKRFAEMQTQTKTARRRRDDLFGTFDRLREARFGQI</sequence>
<evidence type="ECO:0000256" key="6">
    <source>
        <dbReference type="SAM" id="Phobius"/>
    </source>
</evidence>
<keyword evidence="4 6" id="KW-1133">Transmembrane helix</keyword>
<comment type="subcellular location">
    <subcellularLocation>
        <location evidence="1">Cell membrane</location>
        <topology evidence="1">Multi-pass membrane protein</topology>
    </subcellularLocation>
</comment>
<dbReference type="InterPro" id="IPR011620">
    <property type="entry name" value="Sig_transdc_His_kinase_LytS_TM"/>
</dbReference>
<proteinExistence type="predicted"/>
<gene>
    <name evidence="8" type="ORF">SAMN04488526_1210</name>
</gene>
<accession>A0A1H7IXX9</accession>
<feature type="transmembrane region" description="Helical" evidence="6">
    <location>
        <begin position="72"/>
        <end position="94"/>
    </location>
</feature>
<dbReference type="EMBL" id="FNZQ01000001">
    <property type="protein sequence ID" value="SEK67371.1"/>
    <property type="molecule type" value="Genomic_DNA"/>
</dbReference>
<feature type="transmembrane region" description="Helical" evidence="6">
    <location>
        <begin position="33"/>
        <end position="51"/>
    </location>
</feature>
<dbReference type="GO" id="GO:0071555">
    <property type="term" value="P:cell wall organization"/>
    <property type="evidence" value="ECO:0007669"/>
    <property type="project" value="InterPro"/>
</dbReference>
<feature type="transmembrane region" description="Helical" evidence="6">
    <location>
        <begin position="132"/>
        <end position="151"/>
    </location>
</feature>
<evidence type="ECO:0000256" key="1">
    <source>
        <dbReference type="ARBA" id="ARBA00004651"/>
    </source>
</evidence>
<feature type="transmembrane region" description="Helical" evidence="6">
    <location>
        <begin position="157"/>
        <end position="182"/>
    </location>
</feature>
<name>A0A1H7IXX9_9RHOB</name>
<dbReference type="AlphaFoldDB" id="A0A1H7IXX9"/>
<keyword evidence="3 6" id="KW-0812">Transmembrane</keyword>
<evidence type="ECO:0000313" key="9">
    <source>
        <dbReference type="Proteomes" id="UP000199283"/>
    </source>
</evidence>
<feature type="transmembrane region" description="Helical" evidence="6">
    <location>
        <begin position="7"/>
        <end position="27"/>
    </location>
</feature>
<evidence type="ECO:0000256" key="4">
    <source>
        <dbReference type="ARBA" id="ARBA00022989"/>
    </source>
</evidence>
<organism evidence="8 9">
    <name type="scientific">Jannaschia helgolandensis</name>
    <dbReference type="NCBI Taxonomy" id="188906"/>
    <lineage>
        <taxon>Bacteria</taxon>
        <taxon>Pseudomonadati</taxon>
        <taxon>Pseudomonadota</taxon>
        <taxon>Alphaproteobacteria</taxon>
        <taxon>Rhodobacterales</taxon>
        <taxon>Roseobacteraceae</taxon>
        <taxon>Jannaschia</taxon>
    </lineage>
</organism>
<evidence type="ECO:0000256" key="3">
    <source>
        <dbReference type="ARBA" id="ARBA00022692"/>
    </source>
</evidence>
<evidence type="ECO:0000313" key="8">
    <source>
        <dbReference type="EMBL" id="SEK67371.1"/>
    </source>
</evidence>
<evidence type="ECO:0000256" key="2">
    <source>
        <dbReference type="ARBA" id="ARBA00022475"/>
    </source>
</evidence>
<dbReference type="GO" id="GO:0000155">
    <property type="term" value="F:phosphorelay sensor kinase activity"/>
    <property type="evidence" value="ECO:0007669"/>
    <property type="project" value="InterPro"/>
</dbReference>
<dbReference type="Pfam" id="PF07694">
    <property type="entry name" value="5TM-5TMR_LYT"/>
    <property type="match status" value="1"/>
</dbReference>
<dbReference type="OrthoDB" id="7820220at2"/>
<keyword evidence="5 6" id="KW-0472">Membrane</keyword>
<feature type="transmembrane region" description="Helical" evidence="6">
    <location>
        <begin position="100"/>
        <end position="120"/>
    </location>
</feature>
<dbReference type="Proteomes" id="UP000199283">
    <property type="component" value="Unassembled WGS sequence"/>
</dbReference>
<dbReference type="STRING" id="188906.SAMN04488526_1210"/>
<evidence type="ECO:0000259" key="7">
    <source>
        <dbReference type="Pfam" id="PF07694"/>
    </source>
</evidence>
<feature type="domain" description="Signal transduction histidine kinase 5TM receptor LytS transmembrane region" evidence="7">
    <location>
        <begin position="29"/>
        <end position="181"/>
    </location>
</feature>